<protein>
    <recommendedName>
        <fullName evidence="6">rRNA biogenesis protein RRP36</fullName>
    </recommendedName>
</protein>
<proteinExistence type="inferred from homology"/>
<feature type="compositionally biased region" description="Acidic residues" evidence="7">
    <location>
        <begin position="31"/>
        <end position="40"/>
    </location>
</feature>
<evidence type="ECO:0000256" key="7">
    <source>
        <dbReference type="SAM" id="MobiDB-lite"/>
    </source>
</evidence>
<evidence type="ECO:0000256" key="5">
    <source>
        <dbReference type="ARBA" id="ARBA00023242"/>
    </source>
</evidence>
<keyword evidence="4 6" id="KW-0698">rRNA processing</keyword>
<feature type="compositionally biased region" description="Basic and acidic residues" evidence="7">
    <location>
        <begin position="64"/>
        <end position="80"/>
    </location>
</feature>
<keyword evidence="6" id="KW-0687">Ribonucleoprotein</keyword>
<evidence type="ECO:0000256" key="2">
    <source>
        <dbReference type="ARBA" id="ARBA00009418"/>
    </source>
</evidence>
<name>A0A8J7THQ6_ATRSP</name>
<keyword evidence="9" id="KW-1185">Reference proteome</keyword>
<dbReference type="Proteomes" id="UP000736164">
    <property type="component" value="Unassembled WGS sequence"/>
</dbReference>
<dbReference type="Pfam" id="PF06102">
    <property type="entry name" value="RRP36"/>
    <property type="match status" value="1"/>
</dbReference>
<feature type="region of interest" description="Disordered" evidence="7">
    <location>
        <begin position="327"/>
        <end position="351"/>
    </location>
</feature>
<feature type="region of interest" description="Disordered" evidence="7">
    <location>
        <begin position="1"/>
        <end position="132"/>
    </location>
</feature>
<dbReference type="PANTHER" id="PTHR21738:SF0">
    <property type="entry name" value="RIBOSOMAL RNA PROCESSING PROTEIN 36 HOMOLOG"/>
    <property type="match status" value="1"/>
</dbReference>
<dbReference type="GO" id="GO:0000462">
    <property type="term" value="P:maturation of SSU-rRNA from tricistronic rRNA transcript (SSU-rRNA, 5.8S rRNA, LSU-rRNA)"/>
    <property type="evidence" value="ECO:0007669"/>
    <property type="project" value="TreeGrafter"/>
</dbReference>
<feature type="region of interest" description="Disordered" evidence="7">
    <location>
        <begin position="163"/>
        <end position="187"/>
    </location>
</feature>
<comment type="caution">
    <text evidence="8">The sequence shown here is derived from an EMBL/GenBank/DDBJ whole genome shotgun (WGS) entry which is preliminary data.</text>
</comment>
<evidence type="ECO:0000256" key="6">
    <source>
        <dbReference type="RuleBase" id="RU368027"/>
    </source>
</evidence>
<gene>
    <name evidence="8" type="primary">Rrp36</name>
    <name evidence="8" type="ORF">GTO95_0013508</name>
</gene>
<accession>A0A8J7THQ6</accession>
<feature type="non-terminal residue" evidence="8">
    <location>
        <position position="351"/>
    </location>
</feature>
<evidence type="ECO:0000256" key="3">
    <source>
        <dbReference type="ARBA" id="ARBA00022517"/>
    </source>
</evidence>
<comment type="function">
    <text evidence="6">Component of the 90S pre-ribosome involved in the maturation of rRNAs. Required for early cleavages of the pre-RNAs in the 40S ribosomal subunit maturation pathway.</text>
</comment>
<reference evidence="8" key="1">
    <citation type="journal article" date="2021" name="Cell">
        <title>Tracing the genetic footprints of vertebrate landing in non-teleost ray-finned fishes.</title>
        <authorList>
            <person name="Bi X."/>
            <person name="Wang K."/>
            <person name="Yang L."/>
            <person name="Pan H."/>
            <person name="Jiang H."/>
            <person name="Wei Q."/>
            <person name="Fang M."/>
            <person name="Yu H."/>
            <person name="Zhu C."/>
            <person name="Cai Y."/>
            <person name="He Y."/>
            <person name="Gan X."/>
            <person name="Zeng H."/>
            <person name="Yu D."/>
            <person name="Zhu Y."/>
            <person name="Jiang H."/>
            <person name="Qiu Q."/>
            <person name="Yang H."/>
            <person name="Zhang Y.E."/>
            <person name="Wang W."/>
            <person name="Zhu M."/>
            <person name="He S."/>
            <person name="Zhang G."/>
        </authorList>
    </citation>
    <scope>NUCLEOTIDE SEQUENCE</scope>
    <source>
        <strain evidence="8">Allg_001</strain>
    </source>
</reference>
<comment type="subcellular location">
    <subcellularLocation>
        <location evidence="1 6">Nucleus</location>
        <location evidence="1 6">Nucleolus</location>
    </subcellularLocation>
</comment>
<dbReference type="GO" id="GO:0005730">
    <property type="term" value="C:nucleolus"/>
    <property type="evidence" value="ECO:0007669"/>
    <property type="project" value="UniProtKB-SubCell"/>
</dbReference>
<sequence length="351" mass="40090">MASKAKGGIRKGKGREAAPVRPGLEQKAGDSDSEDSDQEELERNFSLIRKRFAAPRPPGAPDSSEAREGEDSGAEEDSRCGGEGGEDTGESDASDGSEESDCDSEDGDSGDQQPGLGKLKNTGGKMETREEIQRELSAMSFEEIMQLQNKVGTKIYNEVAYGSKRKSSSEKGMKRLNKNRPMEISAKQPVPFLRRVVPVKKTVFRDPRFDDLSGEYNPEVFEKTHKFIGDIKKKEKELIQKKLKKVKEPKKKERLQLLLKRMVNQEEAQKRKQIQRERELEFKRKQRELVQQGKRPFFLKKSGIRKLELAEKYNELKKSGKLESFLSKKRKRNAIKDRKKLPFQQKPHTSY</sequence>
<comment type="subunit">
    <text evidence="6">Associates with 90S and pre-40S pre-ribosomal particles.</text>
</comment>
<feature type="non-terminal residue" evidence="8">
    <location>
        <position position="1"/>
    </location>
</feature>
<evidence type="ECO:0000256" key="4">
    <source>
        <dbReference type="ARBA" id="ARBA00022552"/>
    </source>
</evidence>
<feature type="compositionally biased region" description="Basic residues" evidence="7">
    <location>
        <begin position="327"/>
        <end position="341"/>
    </location>
</feature>
<comment type="similarity">
    <text evidence="2 6">Belongs to the RRP36 family.</text>
</comment>
<evidence type="ECO:0000256" key="1">
    <source>
        <dbReference type="ARBA" id="ARBA00004604"/>
    </source>
</evidence>
<keyword evidence="3 6" id="KW-0690">Ribosome biogenesis</keyword>
<dbReference type="GO" id="GO:0030686">
    <property type="term" value="C:90S preribosome"/>
    <property type="evidence" value="ECO:0007669"/>
    <property type="project" value="TreeGrafter"/>
</dbReference>
<dbReference type="AlphaFoldDB" id="A0A8J7THQ6"/>
<keyword evidence="5 6" id="KW-0539">Nucleus</keyword>
<feature type="compositionally biased region" description="Acidic residues" evidence="7">
    <location>
        <begin position="84"/>
        <end position="109"/>
    </location>
</feature>
<dbReference type="InterPro" id="IPR009292">
    <property type="entry name" value="RRP36"/>
</dbReference>
<evidence type="ECO:0000313" key="9">
    <source>
        <dbReference type="Proteomes" id="UP000736164"/>
    </source>
</evidence>
<organism evidence="8 9">
    <name type="scientific">Atractosteus spatula</name>
    <name type="common">Alligator gar</name>
    <name type="synonym">Lepisosteus spatula</name>
    <dbReference type="NCBI Taxonomy" id="7917"/>
    <lineage>
        <taxon>Eukaryota</taxon>
        <taxon>Metazoa</taxon>
        <taxon>Chordata</taxon>
        <taxon>Craniata</taxon>
        <taxon>Vertebrata</taxon>
        <taxon>Euteleostomi</taxon>
        <taxon>Actinopterygii</taxon>
        <taxon>Neopterygii</taxon>
        <taxon>Holostei</taxon>
        <taxon>Semionotiformes</taxon>
        <taxon>Lepisosteidae</taxon>
        <taxon>Atractosteus</taxon>
    </lineage>
</organism>
<evidence type="ECO:0000313" key="8">
    <source>
        <dbReference type="EMBL" id="MBN3324323.1"/>
    </source>
</evidence>
<dbReference type="PANTHER" id="PTHR21738">
    <property type="entry name" value="RIBOSOMAL RNA PROCESSING PROTEIN 36 HOMOLOG"/>
    <property type="match status" value="1"/>
</dbReference>
<dbReference type="EMBL" id="JAAWVO010070450">
    <property type="protein sequence ID" value="MBN3324323.1"/>
    <property type="molecule type" value="Genomic_DNA"/>
</dbReference>